<name>A0A926S6U5_9HYPH</name>
<evidence type="ECO:0000313" key="4">
    <source>
        <dbReference type="Proteomes" id="UP000598467"/>
    </source>
</evidence>
<dbReference type="InterPro" id="IPR036058">
    <property type="entry name" value="Kazal_dom_sf"/>
</dbReference>
<feature type="domain" description="Kazal-like" evidence="2">
    <location>
        <begin position="50"/>
        <end position="99"/>
    </location>
</feature>
<dbReference type="SMART" id="SM00280">
    <property type="entry name" value="KAZAL"/>
    <property type="match status" value="1"/>
</dbReference>
<dbReference type="InterPro" id="IPR002350">
    <property type="entry name" value="Kazal_dom"/>
</dbReference>
<dbReference type="EMBL" id="JABFCZ010000018">
    <property type="protein sequence ID" value="MBD1547941.1"/>
    <property type="molecule type" value="Genomic_DNA"/>
</dbReference>
<feature type="signal peptide" evidence="1">
    <location>
        <begin position="1"/>
        <end position="19"/>
    </location>
</feature>
<organism evidence="3 4">
    <name type="scientific">Roseibium aggregatum</name>
    <dbReference type="NCBI Taxonomy" id="187304"/>
    <lineage>
        <taxon>Bacteria</taxon>
        <taxon>Pseudomonadati</taxon>
        <taxon>Pseudomonadota</taxon>
        <taxon>Alphaproteobacteria</taxon>
        <taxon>Hyphomicrobiales</taxon>
        <taxon>Stappiaceae</taxon>
        <taxon>Roseibium</taxon>
    </lineage>
</organism>
<dbReference type="AlphaFoldDB" id="A0A926S6U5"/>
<evidence type="ECO:0000313" key="3">
    <source>
        <dbReference type="EMBL" id="MBD1547941.1"/>
    </source>
</evidence>
<dbReference type="PROSITE" id="PS51465">
    <property type="entry name" value="KAZAL_2"/>
    <property type="match status" value="1"/>
</dbReference>
<protein>
    <recommendedName>
        <fullName evidence="2">Kazal-like domain-containing protein</fullName>
    </recommendedName>
</protein>
<dbReference type="Gene3D" id="3.30.60.30">
    <property type="match status" value="1"/>
</dbReference>
<gene>
    <name evidence="3" type="ORF">HK439_16860</name>
</gene>
<sequence>MRVLAVLILFLLAAPAAFAEVGATCGGIAGVTCGDGEFCKFTPEATCGAGDQSGVCAKKPDFCTLQYDPVCGCDGKTYSNACHAHTAGQNVAHKGFCPGTEIVPPVK</sequence>
<proteinExistence type="predicted"/>
<dbReference type="RefSeq" id="WP_190292696.1">
    <property type="nucleotide sequence ID" value="NZ_JABFCZ010000018.1"/>
</dbReference>
<evidence type="ECO:0000259" key="2">
    <source>
        <dbReference type="PROSITE" id="PS51465"/>
    </source>
</evidence>
<keyword evidence="1" id="KW-0732">Signal</keyword>
<comment type="caution">
    <text evidence="3">The sequence shown here is derived from an EMBL/GenBank/DDBJ whole genome shotgun (WGS) entry which is preliminary data.</text>
</comment>
<reference evidence="3" key="1">
    <citation type="submission" date="2020-05" db="EMBL/GenBank/DDBJ databases">
        <title>Identification of trans-AT polyketide cluster in two marine bacteria, producers of a novel glutaramide-containing polyketide sesbanimide D and analogs.</title>
        <authorList>
            <person name="Kacar D."/>
            <person name="Rodriguez P."/>
            <person name="Canedo L."/>
            <person name="Gonzalez E."/>
            <person name="Galan B."/>
            <person name="De La Calle F."/>
            <person name="Garcia J.L."/>
        </authorList>
    </citation>
    <scope>NUCLEOTIDE SEQUENCE</scope>
    <source>
        <strain evidence="3">PHM038</strain>
    </source>
</reference>
<evidence type="ECO:0000256" key="1">
    <source>
        <dbReference type="SAM" id="SignalP"/>
    </source>
</evidence>
<dbReference type="SUPFAM" id="SSF100895">
    <property type="entry name" value="Kazal-type serine protease inhibitors"/>
    <property type="match status" value="1"/>
</dbReference>
<accession>A0A926S6U5</accession>
<dbReference type="Pfam" id="PF00050">
    <property type="entry name" value="Kazal_1"/>
    <property type="match status" value="1"/>
</dbReference>
<feature type="chain" id="PRO_5037598508" description="Kazal-like domain-containing protein" evidence="1">
    <location>
        <begin position="20"/>
        <end position="107"/>
    </location>
</feature>
<dbReference type="CDD" id="cd00104">
    <property type="entry name" value="KAZAL_FS"/>
    <property type="match status" value="1"/>
</dbReference>
<dbReference type="Proteomes" id="UP000598467">
    <property type="component" value="Unassembled WGS sequence"/>
</dbReference>